<gene>
    <name evidence="2" type="ORF">Gferi_12220</name>
</gene>
<evidence type="ECO:0008006" key="4">
    <source>
        <dbReference type="Google" id="ProtNLM"/>
    </source>
</evidence>
<keyword evidence="1" id="KW-0472">Membrane</keyword>
<feature type="transmembrane region" description="Helical" evidence="1">
    <location>
        <begin position="43"/>
        <end position="65"/>
    </location>
</feature>
<evidence type="ECO:0000313" key="3">
    <source>
        <dbReference type="Proteomes" id="UP000095743"/>
    </source>
</evidence>
<dbReference type="STRING" id="1424294.Gferi_12220"/>
<organism evidence="2 3">
    <name type="scientific">Geosporobacter ferrireducens</name>
    <dbReference type="NCBI Taxonomy" id="1424294"/>
    <lineage>
        <taxon>Bacteria</taxon>
        <taxon>Bacillati</taxon>
        <taxon>Bacillota</taxon>
        <taxon>Clostridia</taxon>
        <taxon>Peptostreptococcales</taxon>
        <taxon>Thermotaleaceae</taxon>
        <taxon>Geosporobacter</taxon>
    </lineage>
</organism>
<dbReference type="Proteomes" id="UP000095743">
    <property type="component" value="Chromosome"/>
</dbReference>
<keyword evidence="1" id="KW-0812">Transmembrane</keyword>
<accession>A0A1D8GHB8</accession>
<keyword evidence="1" id="KW-1133">Transmembrane helix</keyword>
<dbReference type="RefSeq" id="WP_069976906.1">
    <property type="nucleotide sequence ID" value="NZ_CP017269.1"/>
</dbReference>
<protein>
    <recommendedName>
        <fullName evidence="4">DUF5673 domain-containing protein</fullName>
    </recommendedName>
</protein>
<name>A0A1D8GHB8_9FIRM</name>
<keyword evidence="3" id="KW-1185">Reference proteome</keyword>
<dbReference type="KEGG" id="gfe:Gferi_12220"/>
<evidence type="ECO:0000256" key="1">
    <source>
        <dbReference type="SAM" id="Phobius"/>
    </source>
</evidence>
<reference evidence="2 3" key="1">
    <citation type="submission" date="2016-09" db="EMBL/GenBank/DDBJ databases">
        <title>Genomic analysis reveals versatility of anaerobic energy metabolism of Geosporobacter ferrireducens IRF9 of phylum Firmicutes.</title>
        <authorList>
            <person name="Kim S.-J."/>
        </authorList>
    </citation>
    <scope>NUCLEOTIDE SEQUENCE [LARGE SCALE GENOMIC DNA]</scope>
    <source>
        <strain evidence="2 3">IRF9</strain>
    </source>
</reference>
<feature type="transmembrane region" description="Helical" evidence="1">
    <location>
        <begin position="16"/>
        <end position="37"/>
    </location>
</feature>
<dbReference type="EMBL" id="CP017269">
    <property type="protein sequence ID" value="AOT70293.1"/>
    <property type="molecule type" value="Genomic_DNA"/>
</dbReference>
<proteinExistence type="predicted"/>
<dbReference type="AlphaFoldDB" id="A0A1D8GHB8"/>
<dbReference type="OrthoDB" id="1953508at2"/>
<sequence length="163" mass="18832">MALLIRQTIRQQKIPFWKLLALIMASLVVMDIAISIFSKISPIAGSVAGMVTLIAAITTCFTLIYRQIAYFNYKLIQDELIMERVIGRANHLFLSLKLSELESIKTYDQMENNKVAKTYKFVSGKDTENWYVGEFTRSSDRYRFIFEPNEELKNAILSFVVEK</sequence>
<evidence type="ECO:0000313" key="2">
    <source>
        <dbReference type="EMBL" id="AOT70293.1"/>
    </source>
</evidence>